<sequence length="142" mass="17059">MFQNHVILVALILLPTLTTCLVEEKWNPIKWFRPVSMVQVENRIEGGAELRVHCKSKDDDLGVRTLKTREYFVFKFRANIWGTTLFYCSMDWGEGKLHWFDIYTYERDYRRCRHCVWIVKKNGPCLYDIGSGNFDFCYKWNQ</sequence>
<protein>
    <recommendedName>
        <fullName evidence="6">S-protein homolog</fullName>
    </recommendedName>
</protein>
<dbReference type="GO" id="GO:0005576">
    <property type="term" value="C:extracellular region"/>
    <property type="evidence" value="ECO:0007669"/>
    <property type="project" value="UniProtKB-SubCell"/>
</dbReference>
<dbReference type="AlphaFoldDB" id="A0AAV0QXY3"/>
<evidence type="ECO:0000313" key="8">
    <source>
        <dbReference type="Proteomes" id="UP001154282"/>
    </source>
</evidence>
<organism evidence="7 8">
    <name type="scientific">Linum tenue</name>
    <dbReference type="NCBI Taxonomy" id="586396"/>
    <lineage>
        <taxon>Eukaryota</taxon>
        <taxon>Viridiplantae</taxon>
        <taxon>Streptophyta</taxon>
        <taxon>Embryophyta</taxon>
        <taxon>Tracheophyta</taxon>
        <taxon>Spermatophyta</taxon>
        <taxon>Magnoliopsida</taxon>
        <taxon>eudicotyledons</taxon>
        <taxon>Gunneridae</taxon>
        <taxon>Pentapetalae</taxon>
        <taxon>rosids</taxon>
        <taxon>fabids</taxon>
        <taxon>Malpighiales</taxon>
        <taxon>Linaceae</taxon>
        <taxon>Linum</taxon>
    </lineage>
</organism>
<dbReference type="InterPro" id="IPR010264">
    <property type="entry name" value="Self-incomp_S1"/>
</dbReference>
<gene>
    <name evidence="7" type="ORF">LITE_LOCUS45021</name>
</gene>
<dbReference type="Proteomes" id="UP001154282">
    <property type="component" value="Unassembled WGS sequence"/>
</dbReference>
<evidence type="ECO:0000256" key="5">
    <source>
        <dbReference type="ARBA" id="ARBA00022729"/>
    </source>
</evidence>
<proteinExistence type="inferred from homology"/>
<evidence type="ECO:0000313" key="7">
    <source>
        <dbReference type="EMBL" id="CAI0549127.1"/>
    </source>
</evidence>
<keyword evidence="3 6" id="KW-0713">Self-incompatibility</keyword>
<evidence type="ECO:0000256" key="3">
    <source>
        <dbReference type="ARBA" id="ARBA00022471"/>
    </source>
</evidence>
<evidence type="ECO:0000256" key="6">
    <source>
        <dbReference type="RuleBase" id="RU367044"/>
    </source>
</evidence>
<comment type="subcellular location">
    <subcellularLocation>
        <location evidence="1 6">Secreted</location>
    </subcellularLocation>
</comment>
<comment type="similarity">
    <text evidence="2 6">Belongs to the plant self-incompatibility (S1) protein family.</text>
</comment>
<dbReference type="EMBL" id="CAMGYJ010000010">
    <property type="protein sequence ID" value="CAI0549127.1"/>
    <property type="molecule type" value="Genomic_DNA"/>
</dbReference>
<reference evidence="7" key="1">
    <citation type="submission" date="2022-08" db="EMBL/GenBank/DDBJ databases">
        <authorList>
            <person name="Gutierrez-Valencia J."/>
        </authorList>
    </citation>
    <scope>NUCLEOTIDE SEQUENCE</scope>
</reference>
<keyword evidence="4 6" id="KW-0964">Secreted</keyword>
<dbReference type="PANTHER" id="PTHR31232">
    <property type="match status" value="1"/>
</dbReference>
<name>A0AAV0QXY3_9ROSI</name>
<dbReference type="PANTHER" id="PTHR31232:SF149">
    <property type="entry name" value="S-PROTEIN HOMOLOG"/>
    <property type="match status" value="1"/>
</dbReference>
<evidence type="ECO:0000256" key="4">
    <source>
        <dbReference type="ARBA" id="ARBA00022525"/>
    </source>
</evidence>
<evidence type="ECO:0000256" key="2">
    <source>
        <dbReference type="ARBA" id="ARBA00005581"/>
    </source>
</evidence>
<feature type="chain" id="PRO_5043087072" description="S-protein homolog" evidence="6">
    <location>
        <begin position="21"/>
        <end position="142"/>
    </location>
</feature>
<keyword evidence="5 6" id="KW-0732">Signal</keyword>
<dbReference type="GO" id="GO:0060320">
    <property type="term" value="P:rejection of self pollen"/>
    <property type="evidence" value="ECO:0007669"/>
    <property type="project" value="UniProtKB-KW"/>
</dbReference>
<evidence type="ECO:0000256" key="1">
    <source>
        <dbReference type="ARBA" id="ARBA00004613"/>
    </source>
</evidence>
<dbReference type="Pfam" id="PF05938">
    <property type="entry name" value="Self-incomp_S1"/>
    <property type="match status" value="1"/>
</dbReference>
<accession>A0AAV0QXY3</accession>
<feature type="signal peptide" evidence="6">
    <location>
        <begin position="1"/>
        <end position="20"/>
    </location>
</feature>
<keyword evidence="8" id="KW-1185">Reference proteome</keyword>
<comment type="caution">
    <text evidence="7">The sequence shown here is derived from an EMBL/GenBank/DDBJ whole genome shotgun (WGS) entry which is preliminary data.</text>
</comment>